<dbReference type="AlphaFoldDB" id="A0A759K8Z8"/>
<reference evidence="2" key="2">
    <citation type="submission" date="2020-02" db="EMBL/GenBank/DDBJ databases">
        <authorList>
            <consortium name="NCBI Pathogen Detection Project"/>
        </authorList>
    </citation>
    <scope>NUCLEOTIDE SEQUENCE</scope>
    <source>
        <strain evidence="2">MA.CK_94/00000542</strain>
    </source>
</reference>
<feature type="signal peptide" evidence="1">
    <location>
        <begin position="1"/>
        <end position="21"/>
    </location>
</feature>
<organism evidence="2">
    <name type="scientific">Salmonella enterica</name>
    <name type="common">Salmonella choleraesuis</name>
    <dbReference type="NCBI Taxonomy" id="28901"/>
    <lineage>
        <taxon>Bacteria</taxon>
        <taxon>Pseudomonadati</taxon>
        <taxon>Pseudomonadota</taxon>
        <taxon>Gammaproteobacteria</taxon>
        <taxon>Enterobacterales</taxon>
        <taxon>Enterobacteriaceae</taxon>
        <taxon>Salmonella</taxon>
    </lineage>
</organism>
<sequence length="169" mass="17327">MKKLIIAAGIAAAMASFGASAAEAYSPASTASFNTVVKASSSLVVGAESKEVLMNDFLHSGTEIGSFQVKFNGDNSEKYTDILVEKIHTHGFPDGFKIQLAGGATNCDVTTGATAEVAANVTGKGVANTCDFALADAANIVVKTNQDTDSSLVVAGTKTITAQFRAYHA</sequence>
<feature type="chain" id="PRO_5028334206" description="Fimbrial protein" evidence="1">
    <location>
        <begin position="22"/>
        <end position="169"/>
    </location>
</feature>
<gene>
    <name evidence="2" type="ORF">G8W59_002854</name>
</gene>
<reference evidence="2" key="1">
    <citation type="journal article" date="2018" name="Genome Biol.">
        <title>SKESA: strategic k-mer extension for scrupulous assemblies.</title>
        <authorList>
            <person name="Souvorov A."/>
            <person name="Agarwala R."/>
            <person name="Lipman D.J."/>
        </authorList>
    </citation>
    <scope>NUCLEOTIDE SEQUENCE</scope>
    <source>
        <strain evidence="2">MA.CK_94/00000542</strain>
    </source>
</reference>
<keyword evidence="1" id="KW-0732">Signal</keyword>
<evidence type="ECO:0008006" key="3">
    <source>
        <dbReference type="Google" id="ProtNLM"/>
    </source>
</evidence>
<proteinExistence type="predicted"/>
<name>A0A759K8Z8_SALER</name>
<dbReference type="EMBL" id="DAAXOJ010000003">
    <property type="protein sequence ID" value="HAG1890853.1"/>
    <property type="molecule type" value="Genomic_DNA"/>
</dbReference>
<comment type="caution">
    <text evidence="2">The sequence shown here is derived from an EMBL/GenBank/DDBJ whole genome shotgun (WGS) entry which is preliminary data.</text>
</comment>
<evidence type="ECO:0000313" key="2">
    <source>
        <dbReference type="EMBL" id="HAG1890853.1"/>
    </source>
</evidence>
<protein>
    <recommendedName>
        <fullName evidence="3">Fimbrial protein</fullName>
    </recommendedName>
</protein>
<accession>A0A759K8Z8</accession>
<evidence type="ECO:0000256" key="1">
    <source>
        <dbReference type="SAM" id="SignalP"/>
    </source>
</evidence>